<dbReference type="InterPro" id="IPR036087">
    <property type="entry name" value="Nict_dMeBzImd_PRibTrfase_sf"/>
</dbReference>
<dbReference type="Proteomes" id="UP000070560">
    <property type="component" value="Chromosome"/>
</dbReference>
<evidence type="ECO:0000256" key="10">
    <source>
        <dbReference type="HAMAP-Rule" id="MF_00230"/>
    </source>
</evidence>
<dbReference type="FunFam" id="3.40.50.10210:FF:000001">
    <property type="entry name" value="Nicotinate-nucleotide--dimethylbenzimidazole phosphoribosyltransferase"/>
    <property type="match status" value="1"/>
</dbReference>
<evidence type="ECO:0000313" key="11">
    <source>
        <dbReference type="EMBL" id="AMM41128.1"/>
    </source>
</evidence>
<dbReference type="NCBIfam" id="TIGR03160">
    <property type="entry name" value="cobT_DBIPRT"/>
    <property type="match status" value="1"/>
</dbReference>
<dbReference type="PANTHER" id="PTHR43463:SF1">
    <property type="entry name" value="NICOTINATE-NUCLEOTIDE--DIMETHYLBENZIMIDAZOLE PHOSPHORIBOSYLTRANSFERASE"/>
    <property type="match status" value="1"/>
</dbReference>
<dbReference type="CDD" id="cd02439">
    <property type="entry name" value="DMB-PRT_CobT"/>
    <property type="match status" value="1"/>
</dbReference>
<dbReference type="AlphaFoldDB" id="A0A7U4QKQ5"/>
<dbReference type="InterPro" id="IPR017846">
    <property type="entry name" value="Nict_dMeBzImd_PRibTrfase_bact"/>
</dbReference>
<name>A0A7U4QKQ5_DESA2</name>
<dbReference type="KEGG" id="daw:HS1_001324"/>
<dbReference type="UniPathway" id="UPA00061">
    <property type="reaction ID" value="UER00516"/>
</dbReference>
<feature type="active site" description="Proton acceptor" evidence="10">
    <location>
        <position position="319"/>
    </location>
</feature>
<keyword evidence="7 10" id="KW-0808">Transferase</keyword>
<evidence type="ECO:0000256" key="4">
    <source>
        <dbReference type="ARBA" id="ARBA00015486"/>
    </source>
</evidence>
<evidence type="ECO:0000256" key="2">
    <source>
        <dbReference type="ARBA" id="ARBA00007110"/>
    </source>
</evidence>
<dbReference type="EC" id="2.4.2.21" evidence="3 10"/>
<comment type="similarity">
    <text evidence="2 10">Belongs to the CobT family.</text>
</comment>
<keyword evidence="6 10" id="KW-0328">Glycosyltransferase</keyword>
<dbReference type="GO" id="GO:0009236">
    <property type="term" value="P:cobalamin biosynthetic process"/>
    <property type="evidence" value="ECO:0007669"/>
    <property type="project" value="UniProtKB-UniRule"/>
</dbReference>
<organism evidence="11 12">
    <name type="scientific">Desulfofervidus auxilii</name>
    <dbReference type="NCBI Taxonomy" id="1621989"/>
    <lineage>
        <taxon>Bacteria</taxon>
        <taxon>Pseudomonadati</taxon>
        <taxon>Thermodesulfobacteriota</taxon>
        <taxon>Candidatus Desulfofervidia</taxon>
        <taxon>Candidatus Desulfofervidales</taxon>
        <taxon>Candidatus Desulfofervidaceae</taxon>
        <taxon>Candidatus Desulfofervidus</taxon>
    </lineage>
</organism>
<comment type="pathway">
    <text evidence="1 10">Nucleoside biosynthesis; alpha-ribazole biosynthesis; alpha-ribazole from 5,6-dimethylbenzimidazole: step 1/2.</text>
</comment>
<keyword evidence="12" id="KW-1185">Reference proteome</keyword>
<evidence type="ECO:0000256" key="9">
    <source>
        <dbReference type="ARBA" id="ARBA00047340"/>
    </source>
</evidence>
<evidence type="ECO:0000256" key="6">
    <source>
        <dbReference type="ARBA" id="ARBA00022676"/>
    </source>
</evidence>
<dbReference type="PANTHER" id="PTHR43463">
    <property type="entry name" value="NICOTINATE-NUCLEOTIDE--DIMETHYLBENZIMIDAZOLE PHOSPHORIBOSYLTRANSFERASE"/>
    <property type="match status" value="1"/>
</dbReference>
<keyword evidence="5 10" id="KW-0169">Cobalamin biosynthesis</keyword>
<dbReference type="OrthoDB" id="9781491at2"/>
<comment type="function">
    <text evidence="10">Catalyzes the synthesis of alpha-ribazole-5'-phosphate from nicotinate mononucleotide (NAMN) and 5,6-dimethylbenzimidazole (DMB).</text>
</comment>
<evidence type="ECO:0000313" key="12">
    <source>
        <dbReference type="Proteomes" id="UP000070560"/>
    </source>
</evidence>
<dbReference type="Gene3D" id="3.40.50.10210">
    <property type="match status" value="1"/>
</dbReference>
<evidence type="ECO:0000256" key="1">
    <source>
        <dbReference type="ARBA" id="ARBA00005049"/>
    </source>
</evidence>
<reference evidence="11 12" key="1">
    <citation type="submission" date="2015-10" db="EMBL/GenBank/DDBJ databases">
        <title>Candidatus Desulfofervidus auxilii, a hydrogenotrophic sulfate-reducing bacterium involved in the thermophilic anaerobic oxidation of methane.</title>
        <authorList>
            <person name="Krukenberg V."/>
            <person name="Richter M."/>
            <person name="Wegener G."/>
        </authorList>
    </citation>
    <scope>NUCLEOTIDE SEQUENCE [LARGE SCALE GENOMIC DNA]</scope>
    <source>
        <strain evidence="11 12">HS1</strain>
    </source>
</reference>
<protein>
    <recommendedName>
        <fullName evidence="4 10">Nicotinate-nucleotide--dimethylbenzimidazole phosphoribosyltransferase</fullName>
        <shortName evidence="10">NN:DBI PRT</shortName>
        <ecNumber evidence="3 10">2.4.2.21</ecNumber>
    </recommendedName>
    <alternativeName>
        <fullName evidence="8 10">N(1)-alpha-phosphoribosyltransferase</fullName>
    </alternativeName>
</protein>
<dbReference type="InterPro" id="IPR023195">
    <property type="entry name" value="Nict_dMeBzImd_PRibTrfase_N"/>
</dbReference>
<evidence type="ECO:0000256" key="7">
    <source>
        <dbReference type="ARBA" id="ARBA00022679"/>
    </source>
</evidence>
<dbReference type="RefSeq" id="WP_066062665.1">
    <property type="nucleotide sequence ID" value="NZ_CP013015.1"/>
</dbReference>
<dbReference type="Pfam" id="PF02277">
    <property type="entry name" value="DBI_PRT"/>
    <property type="match status" value="1"/>
</dbReference>
<gene>
    <name evidence="10" type="primary">cobT</name>
    <name evidence="11" type="ORF">HS1_001324</name>
</gene>
<dbReference type="NCBIfam" id="NF000996">
    <property type="entry name" value="PRK00105.1"/>
    <property type="match status" value="1"/>
</dbReference>
<sequence>MEKIKGVINAIEEIDYSLAKKTQRRLDNLTKPQGSLGRLEELAKQIVAITRNENPQFKNKVIFTMAADHGVVEEKISAFPQEVTAQMVYNFLKGGAAINVLARHVGAKVIVVDMGVKERLKVKSERLKVKKIGLGTKNMAKGPAMSKEEAIRSIGAGIEVFEEEFKKGIDIVGIGDMGIGNTTSSSAIVASITGRPVEEVAGRGTGIDDKTLSHKIGVIKRALNINRPVSNDPIDVLSKVGGFEIGGLCGIVLASASKSVPVIIDGFICGAAALMAYSLEPKVKDYMIASHCSAEPGHKAVLKYIGLRPILDLGLRLGEGTGAALAMGIVEASIKILTQMATFKDASVSERIRG</sequence>
<dbReference type="HAMAP" id="MF_00230">
    <property type="entry name" value="CobT"/>
    <property type="match status" value="1"/>
</dbReference>
<evidence type="ECO:0000256" key="3">
    <source>
        <dbReference type="ARBA" id="ARBA00011991"/>
    </source>
</evidence>
<accession>A0A7U4QKQ5</accession>
<evidence type="ECO:0000256" key="8">
    <source>
        <dbReference type="ARBA" id="ARBA00030686"/>
    </source>
</evidence>
<proteinExistence type="inferred from homology"/>
<dbReference type="Gene3D" id="1.10.1610.10">
    <property type="match status" value="1"/>
</dbReference>
<evidence type="ECO:0000256" key="5">
    <source>
        <dbReference type="ARBA" id="ARBA00022573"/>
    </source>
</evidence>
<comment type="catalytic activity">
    <reaction evidence="9 10">
        <text>5,6-dimethylbenzimidazole + nicotinate beta-D-ribonucleotide = alpha-ribazole 5'-phosphate + nicotinate + H(+)</text>
        <dbReference type="Rhea" id="RHEA:11196"/>
        <dbReference type="ChEBI" id="CHEBI:15378"/>
        <dbReference type="ChEBI" id="CHEBI:15890"/>
        <dbReference type="ChEBI" id="CHEBI:32544"/>
        <dbReference type="ChEBI" id="CHEBI:57502"/>
        <dbReference type="ChEBI" id="CHEBI:57918"/>
        <dbReference type="EC" id="2.4.2.21"/>
    </reaction>
</comment>
<dbReference type="SUPFAM" id="SSF52733">
    <property type="entry name" value="Nicotinate mononucleotide:5,6-dimethylbenzimidazole phosphoribosyltransferase (CobT)"/>
    <property type="match status" value="1"/>
</dbReference>
<dbReference type="InterPro" id="IPR003200">
    <property type="entry name" value="Nict_dMeBzImd_PRibTrfase"/>
</dbReference>
<dbReference type="GO" id="GO:0008939">
    <property type="term" value="F:nicotinate-nucleotide-dimethylbenzimidazole phosphoribosyltransferase activity"/>
    <property type="evidence" value="ECO:0007669"/>
    <property type="project" value="UniProtKB-UniRule"/>
</dbReference>
<dbReference type="EMBL" id="CP013015">
    <property type="protein sequence ID" value="AMM41128.1"/>
    <property type="molecule type" value="Genomic_DNA"/>
</dbReference>